<proteinExistence type="predicted"/>
<keyword evidence="2" id="KW-1185">Reference proteome</keyword>
<accession>A0A8H7ZPX2</accession>
<dbReference type="InterPro" id="IPR015943">
    <property type="entry name" value="WD40/YVTN_repeat-like_dom_sf"/>
</dbReference>
<evidence type="ECO:0000313" key="2">
    <source>
        <dbReference type="Proteomes" id="UP000673691"/>
    </source>
</evidence>
<dbReference type="OrthoDB" id="5546365at2759"/>
<dbReference type="AlphaFoldDB" id="A0A8H7ZPX2"/>
<dbReference type="Gene3D" id="2.130.10.10">
    <property type="entry name" value="YVTN repeat-like/Quinoprotein amine dehydrogenase"/>
    <property type="match status" value="1"/>
</dbReference>
<gene>
    <name evidence="1" type="ORF">BJ554DRAFT_2809</name>
</gene>
<sequence length="248" mass="26817">MLTRFTSILAGPIVSSSGDTADDNLVVALVAGDSPDGKQSREVFAVTRKLVQKWIVCKSSQEKFLFSKDFSEEVESRIKADLTEEGDLNIKVHDADFTRTCHLAILVSFCSSEEDSRRLCILFGNPTPTEFFVAAAFYPRFDRAADDLRGHEPRLALCGGGPAAFVFLPDSGTLLATVLPLHSPSSTPLFDEAQMFKGGLAGFGTDCWRGGIRARDFVSAGEAVVLVPSHGLVDVEVNVAMVLKEGKK</sequence>
<comment type="caution">
    <text evidence="1">The sequence shown here is derived from an EMBL/GenBank/DDBJ whole genome shotgun (WGS) entry which is preliminary data.</text>
</comment>
<protein>
    <submittedName>
        <fullName evidence="1">Uncharacterized protein</fullName>
    </submittedName>
</protein>
<dbReference type="EMBL" id="JAEFCI010010403">
    <property type="protein sequence ID" value="KAG5457231.1"/>
    <property type="molecule type" value="Genomic_DNA"/>
</dbReference>
<name>A0A8H7ZPX2_9FUNG</name>
<evidence type="ECO:0000313" key="1">
    <source>
        <dbReference type="EMBL" id="KAG5457231.1"/>
    </source>
</evidence>
<dbReference type="Proteomes" id="UP000673691">
    <property type="component" value="Unassembled WGS sequence"/>
</dbReference>
<dbReference type="SUPFAM" id="SSF117289">
    <property type="entry name" value="Nucleoporin domain"/>
    <property type="match status" value="1"/>
</dbReference>
<organism evidence="1 2">
    <name type="scientific">Olpidium bornovanus</name>
    <dbReference type="NCBI Taxonomy" id="278681"/>
    <lineage>
        <taxon>Eukaryota</taxon>
        <taxon>Fungi</taxon>
        <taxon>Fungi incertae sedis</taxon>
        <taxon>Olpidiomycota</taxon>
        <taxon>Olpidiomycotina</taxon>
        <taxon>Olpidiomycetes</taxon>
        <taxon>Olpidiales</taxon>
        <taxon>Olpidiaceae</taxon>
        <taxon>Olpidium</taxon>
    </lineage>
</organism>
<reference evidence="1 2" key="1">
    <citation type="journal article" name="Sci. Rep.">
        <title>Genome-scale phylogenetic analyses confirm Olpidium as the closest living zoosporic fungus to the non-flagellated, terrestrial fungi.</title>
        <authorList>
            <person name="Chang Y."/>
            <person name="Rochon D."/>
            <person name="Sekimoto S."/>
            <person name="Wang Y."/>
            <person name="Chovatia M."/>
            <person name="Sandor L."/>
            <person name="Salamov A."/>
            <person name="Grigoriev I.V."/>
            <person name="Stajich J.E."/>
            <person name="Spatafora J.W."/>
        </authorList>
    </citation>
    <scope>NUCLEOTIDE SEQUENCE [LARGE SCALE GENOMIC DNA]</scope>
    <source>
        <strain evidence="1">S191</strain>
    </source>
</reference>